<gene>
    <name evidence="3" type="ORF">BGZ65_011583</name>
</gene>
<dbReference type="AlphaFoldDB" id="A0A9P6IHL4"/>
<feature type="non-terminal residue" evidence="3">
    <location>
        <position position="241"/>
    </location>
</feature>
<feature type="non-terminal residue" evidence="3">
    <location>
        <position position="1"/>
    </location>
</feature>
<comment type="caution">
    <text evidence="3">The sequence shown here is derived from an EMBL/GenBank/DDBJ whole genome shotgun (WGS) entry which is preliminary data.</text>
</comment>
<organism evidence="3 4">
    <name type="scientific">Modicella reniformis</name>
    <dbReference type="NCBI Taxonomy" id="1440133"/>
    <lineage>
        <taxon>Eukaryota</taxon>
        <taxon>Fungi</taxon>
        <taxon>Fungi incertae sedis</taxon>
        <taxon>Mucoromycota</taxon>
        <taxon>Mortierellomycotina</taxon>
        <taxon>Mortierellomycetes</taxon>
        <taxon>Mortierellales</taxon>
        <taxon>Mortierellaceae</taxon>
        <taxon>Modicella</taxon>
    </lineage>
</organism>
<name>A0A9P6IHL4_9FUNG</name>
<feature type="coiled-coil region" evidence="1">
    <location>
        <begin position="115"/>
        <end position="142"/>
    </location>
</feature>
<feature type="compositionally biased region" description="Low complexity" evidence="2">
    <location>
        <begin position="204"/>
        <end position="241"/>
    </location>
</feature>
<keyword evidence="1" id="KW-0175">Coiled coil</keyword>
<dbReference type="Proteomes" id="UP000749646">
    <property type="component" value="Unassembled WGS sequence"/>
</dbReference>
<proteinExistence type="predicted"/>
<evidence type="ECO:0000313" key="3">
    <source>
        <dbReference type="EMBL" id="KAF9920056.1"/>
    </source>
</evidence>
<keyword evidence="4" id="KW-1185">Reference proteome</keyword>
<sequence>AQGFYEALCQPLPGYFDVYDHNGGAITGVGKVTNPAENKRAVIGGFLDLDRVDRICSDHDLVFVGRNGYPVISQIDKRRKDRRPQNKNNWHEEYARSGKSIQGVELEASVASMDVSKLEKDVKGIKKEIDGLTREKKSLAATGPQVNVLRDEDKLWLTKQELRNKQMQFLDLDKKLRSRRSEKYHLNMMAKAARSHASGEGKDSNSNNNNNSTSTSNSSNSNNNNSSSASNSSNSNNNNNN</sequence>
<protein>
    <submittedName>
        <fullName evidence="3">Uncharacterized protein</fullName>
    </submittedName>
</protein>
<reference evidence="3" key="1">
    <citation type="journal article" date="2020" name="Fungal Divers.">
        <title>Resolving the Mortierellaceae phylogeny through synthesis of multi-gene phylogenetics and phylogenomics.</title>
        <authorList>
            <person name="Vandepol N."/>
            <person name="Liber J."/>
            <person name="Desiro A."/>
            <person name="Na H."/>
            <person name="Kennedy M."/>
            <person name="Barry K."/>
            <person name="Grigoriev I.V."/>
            <person name="Miller A.N."/>
            <person name="O'Donnell K."/>
            <person name="Stajich J.E."/>
            <person name="Bonito G."/>
        </authorList>
    </citation>
    <scope>NUCLEOTIDE SEQUENCE</scope>
    <source>
        <strain evidence="3">MES-2147</strain>
    </source>
</reference>
<evidence type="ECO:0000313" key="4">
    <source>
        <dbReference type="Proteomes" id="UP000749646"/>
    </source>
</evidence>
<evidence type="ECO:0000256" key="2">
    <source>
        <dbReference type="SAM" id="MobiDB-lite"/>
    </source>
</evidence>
<accession>A0A9P6IHL4</accession>
<evidence type="ECO:0000256" key="1">
    <source>
        <dbReference type="SAM" id="Coils"/>
    </source>
</evidence>
<dbReference type="EMBL" id="JAAAHW010011353">
    <property type="protein sequence ID" value="KAF9920056.1"/>
    <property type="molecule type" value="Genomic_DNA"/>
</dbReference>
<feature type="region of interest" description="Disordered" evidence="2">
    <location>
        <begin position="190"/>
        <end position="241"/>
    </location>
</feature>